<evidence type="ECO:0000313" key="2">
    <source>
        <dbReference type="EMBL" id="MFC6505442.1"/>
    </source>
</evidence>
<sequence>MAEIAADSARKDRLMDRMHVLVALVAVVALALTAWTKPLKVLSFWPLVIVCMISYPVGARLFSAFEEGRSGGAWVEWTFLLSVALLITVLVASALRFLTSSRGPHTDRHAYHQDPDA</sequence>
<accession>A0ABW1Y4P4</accession>
<dbReference type="RefSeq" id="WP_125537126.1">
    <property type="nucleotide sequence ID" value="NZ_BMUJ01000011.1"/>
</dbReference>
<dbReference type="EMBL" id="JBHSUW010000001">
    <property type="protein sequence ID" value="MFC6505442.1"/>
    <property type="molecule type" value="Genomic_DNA"/>
</dbReference>
<proteinExistence type="predicted"/>
<dbReference type="Proteomes" id="UP001596321">
    <property type="component" value="Unassembled WGS sequence"/>
</dbReference>
<keyword evidence="1" id="KW-0472">Membrane</keyword>
<evidence type="ECO:0000256" key="1">
    <source>
        <dbReference type="SAM" id="Phobius"/>
    </source>
</evidence>
<keyword evidence="3" id="KW-1185">Reference proteome</keyword>
<organism evidence="2 3">
    <name type="scientific">Streptomyces plicatus</name>
    <dbReference type="NCBI Taxonomy" id="1922"/>
    <lineage>
        <taxon>Bacteria</taxon>
        <taxon>Bacillati</taxon>
        <taxon>Actinomycetota</taxon>
        <taxon>Actinomycetes</taxon>
        <taxon>Kitasatosporales</taxon>
        <taxon>Streptomycetaceae</taxon>
        <taxon>Streptomyces</taxon>
        <taxon>Streptomyces rochei group</taxon>
    </lineage>
</organism>
<keyword evidence="1" id="KW-1133">Transmembrane helix</keyword>
<keyword evidence="1" id="KW-0812">Transmembrane</keyword>
<evidence type="ECO:0000313" key="3">
    <source>
        <dbReference type="Proteomes" id="UP001596321"/>
    </source>
</evidence>
<name>A0ABW1Y4P4_STRPL</name>
<protein>
    <submittedName>
        <fullName evidence="2">Uncharacterized protein</fullName>
    </submittedName>
</protein>
<gene>
    <name evidence="2" type="ORF">ACFQFF_29210</name>
</gene>
<comment type="caution">
    <text evidence="2">The sequence shown here is derived from an EMBL/GenBank/DDBJ whole genome shotgun (WGS) entry which is preliminary data.</text>
</comment>
<reference evidence="3" key="1">
    <citation type="journal article" date="2019" name="Int. J. Syst. Evol. Microbiol.">
        <title>The Global Catalogue of Microorganisms (GCM) 10K type strain sequencing project: providing services to taxonomists for standard genome sequencing and annotation.</title>
        <authorList>
            <consortium name="The Broad Institute Genomics Platform"/>
            <consortium name="The Broad Institute Genome Sequencing Center for Infectious Disease"/>
            <person name="Wu L."/>
            <person name="Ma J."/>
        </authorList>
    </citation>
    <scope>NUCLEOTIDE SEQUENCE [LARGE SCALE GENOMIC DNA]</scope>
    <source>
        <strain evidence="3">JCM 4504</strain>
    </source>
</reference>
<feature type="transmembrane region" description="Helical" evidence="1">
    <location>
        <begin position="42"/>
        <end position="62"/>
    </location>
</feature>
<feature type="transmembrane region" description="Helical" evidence="1">
    <location>
        <begin position="18"/>
        <end position="36"/>
    </location>
</feature>
<feature type="transmembrane region" description="Helical" evidence="1">
    <location>
        <begin position="74"/>
        <end position="98"/>
    </location>
</feature>